<feature type="chain" id="PRO_5003216306" evidence="1">
    <location>
        <begin position="27"/>
        <end position="217"/>
    </location>
</feature>
<feature type="signal peptide" evidence="1">
    <location>
        <begin position="1"/>
        <end position="26"/>
    </location>
</feature>
<evidence type="ECO:0000256" key="1">
    <source>
        <dbReference type="SAM" id="SignalP"/>
    </source>
</evidence>
<proteinExistence type="evidence at transcript level"/>
<dbReference type="EMBL" id="FN908695">
    <property type="protein sequence ID" value="CBM69283.1"/>
    <property type="molecule type" value="mRNA"/>
</dbReference>
<organism evidence="2">
    <name type="scientific">Chelonus inanitus</name>
    <dbReference type="NCBI Taxonomy" id="49201"/>
    <lineage>
        <taxon>Eukaryota</taxon>
        <taxon>Metazoa</taxon>
        <taxon>Ecdysozoa</taxon>
        <taxon>Arthropoda</taxon>
        <taxon>Hexapoda</taxon>
        <taxon>Insecta</taxon>
        <taxon>Pterygota</taxon>
        <taxon>Neoptera</taxon>
        <taxon>Endopterygota</taxon>
        <taxon>Hymenoptera</taxon>
        <taxon>Apocrita</taxon>
        <taxon>Ichneumonoidea</taxon>
        <taxon>Braconidae</taxon>
        <taxon>Cheloninae</taxon>
        <taxon>Chelonus</taxon>
    </lineage>
</organism>
<evidence type="ECO:0000313" key="2">
    <source>
        <dbReference type="EMBL" id="CBM69283.1"/>
    </source>
</evidence>
<dbReference type="AlphaFoldDB" id="E6ZCL4"/>
<keyword evidence="1" id="KW-0732">Signal</keyword>
<reference evidence="2" key="1">
    <citation type="journal article" date="2010" name="BMC Genomics">
        <title>The venom composition of the parasitic wasp Chelonus inanitus resolved by combined expressed sequence tags analysis and proteomic approach.</title>
        <authorList>
            <person name="Vincent B."/>
            <person name="Kaeslin M."/>
            <person name="Roth T."/>
            <person name="Heller M."/>
            <person name="Poulain J."/>
            <person name="Cousserans F."/>
            <person name="Schaller J."/>
            <person name="Poirie M."/>
            <person name="Lanzrein B."/>
            <person name="Drezen J.-M."/>
            <person name="Moreau S.J.M."/>
        </authorList>
    </citation>
    <scope>NUCLEOTIDE SEQUENCE</scope>
    <source>
        <tissue evidence="2">Venom glands</tissue>
    </source>
</reference>
<accession>E6ZCL4</accession>
<feature type="non-terminal residue" evidence="2">
    <location>
        <position position="217"/>
    </location>
</feature>
<protein>
    <submittedName>
        <fullName evidence="2">Venom protein Vem11</fullName>
    </submittedName>
</protein>
<name>E6ZCL4_9HYME</name>
<sequence>MAVISSHYIILLTALNLFFPRILVDSYNVEHSRRYKREDPLPLPPKNITIYLTVNHKLEIFQVSKLENNHVANNYLKAWPVHTKKVESDQSNMEKKSDLSRVGTWVMYQNYSDKSAVVYFPKHNLMIGILGKKYNLNNASYTGTEEFRVTIPYTSDHDRKKREIDRIEEWIDNSPLSKKLKRSVNNETHNSKQYQFYLESLVFISGPAIEPLPTSLT</sequence>